<dbReference type="RefSeq" id="WP_010652126.1">
    <property type="nucleotide sequence ID" value="NZ_UGGT01000001.1"/>
</dbReference>
<name>A0A377G587_9GAMM</name>
<dbReference type="PANTHER" id="PTHR45615">
    <property type="entry name" value="MYOSIN HEAVY CHAIN, NON-MUSCLE"/>
    <property type="match status" value="1"/>
</dbReference>
<sequence>MSNIFQLIKKLETDLRTINRGHALQVNTKLLNQELSDQVFVNPALLPKSIKAPESGSVASAEQLDEYSALVLQAVWNIAASSSGGYAPAIMNQSTISSSFSFLDDSWVPKIVDQRTYEVGKALQNFLVEALKPEILEQIPGKVITTEVRKPAERLLGNLKKILDRRLQIYEIHKDPNEVEQSVAFLKIKQERRKLWEQQEDSLKTKIREVEKIFQTVSPLLNINLSNDPAELEKYLQKLQEQLEKVDRMLKELQQAVQQFAEFNEQWHEENSKLGLPPEIKTSPLIRALAEGAQEEKIVALWRGLYNQHIDSTDIYNERIGNALQSNYQFRQIYFDNAKIAAQLTSSLSDKENGLLHMQIKEVTLLKQYVESMKDAPVVTPVQKPASLVGEPPEMDLHIVPSNLATPNERLSADRESYKSAIGELRMYLQGLEKQKQELESLYPIPEGVELSRFHENFIRARREKLSPLIEEKEVQIKATQELIQNATREVKRLEREITKLNRGQALDKASQRINQSFNESSTLGRDLVRKSFADSKFKMRYEQETAGIIKTYAPQFEDIEKKIGKTEAVIEDITESIDSLHAKKRNRESFLRQARDELKQFKSALEEDKGFYIPSAKIPKDRLLKNLECTNPELIKFFDDLYQREQKGNAWRGFNRSYLSDLVTHYTSYMAESDLEFDLSTTIDYITRKMELIDMELNGKEEAPQSNFIPDETLWTLQVDSQTITDQKRVHEETLQQLKTQKTELQAEKEEKLKPWETEKTTRGQILSKAQLEKHMSEVINRQAVLALTMLKLEFALGDIEDNEKLLDREFQEFAQSENEALIERADAFGEKLKEISSSLTMGKRNETVDGWVSQIGASLPSLQKDWESILARAKTTVPPTEIDPDLPFELQELIKTYTLEEQGLKNVYTRLSTSFDDKRTSWPQLKSLAQIQIKSAELLQKTASLENYTSEERTQLDIEIQSFQSEIESVMREIAGNKNPLVKDKYDATVLLTEELSQVSRSIHDLKDLAQINHIYSGLAERIKLLKPESVLARRQLLKEINALPKELQETVENIHQNKNPVVHKALVEVRKNLDRLNIFKEIHTPSQSTLFGRNVTLSRPVNPFAEKDDMPIPQEEFAQDAQSISQATIEKRVDEVQAKQPSLDEQFAQEDKGYIVKHLNQVIEGYTKLKDTLTLTAKARQAFYQQIIQFEQSELVTLVEDFRSSNDPELEDSMVIEKLAQIKKLADALTPFKEQYDDAATRREIEFDEKRAQVGAKYFGKGAIYDNYLEERRETYWFKDLISSAAALVLGCFGYKTEAQEREEYLQELKADYQQYKNNPNEENLKRLQGKIQEGLDKFSPRSSKNGAEAKSLKAKLQQMQADVYEVANKFAVKEEKLELPSVAETFSNV</sequence>
<evidence type="ECO:0000313" key="2">
    <source>
        <dbReference type="EMBL" id="STO19966.1"/>
    </source>
</evidence>
<feature type="coiled-coil region" evidence="1">
    <location>
        <begin position="470"/>
        <end position="504"/>
    </location>
</feature>
<keyword evidence="1" id="KW-0175">Coiled coil</keyword>
<reference evidence="2 3" key="1">
    <citation type="submission" date="2018-06" db="EMBL/GenBank/DDBJ databases">
        <authorList>
            <consortium name="Pathogen Informatics"/>
            <person name="Doyle S."/>
        </authorList>
    </citation>
    <scope>NUCLEOTIDE SEQUENCE [LARGE SCALE GENOMIC DNA]</scope>
    <source>
        <strain evidence="2 3">NCTC11370</strain>
    </source>
</reference>
<dbReference type="Proteomes" id="UP000254554">
    <property type="component" value="Unassembled WGS sequence"/>
</dbReference>
<keyword evidence="3" id="KW-1185">Reference proteome</keyword>
<gene>
    <name evidence="2" type="ORF">NCTC11370_00011</name>
</gene>
<evidence type="ECO:0000313" key="3">
    <source>
        <dbReference type="Proteomes" id="UP000254554"/>
    </source>
</evidence>
<dbReference type="GeneID" id="93291073"/>
<dbReference type="EMBL" id="UGGT01000001">
    <property type="protein sequence ID" value="STO19966.1"/>
    <property type="molecule type" value="Genomic_DNA"/>
</dbReference>
<evidence type="ECO:0000256" key="1">
    <source>
        <dbReference type="SAM" id="Coils"/>
    </source>
</evidence>
<protein>
    <submittedName>
        <fullName evidence="2">Uncharacterized protein</fullName>
    </submittedName>
</protein>
<accession>A0A377G587</accession>
<feature type="coiled-coil region" evidence="1">
    <location>
        <begin position="232"/>
        <end position="266"/>
    </location>
</feature>
<dbReference type="OrthoDB" id="5654358at2"/>
<organism evidence="2 3">
    <name type="scientific">Fluoribacter dumoffii</name>
    <dbReference type="NCBI Taxonomy" id="463"/>
    <lineage>
        <taxon>Bacteria</taxon>
        <taxon>Pseudomonadati</taxon>
        <taxon>Pseudomonadota</taxon>
        <taxon>Gammaproteobacteria</taxon>
        <taxon>Legionellales</taxon>
        <taxon>Legionellaceae</taxon>
        <taxon>Fluoribacter</taxon>
    </lineage>
</organism>
<proteinExistence type="predicted"/>
<dbReference type="PANTHER" id="PTHR45615:SF63">
    <property type="entry name" value="CHROMOSOME UNDETERMINED SCAFFOLD_10, WHOLE GENOME SHOTGUN SEQUENCE"/>
    <property type="match status" value="1"/>
</dbReference>